<gene>
    <name evidence="1" type="ORF">CtesDRAFT_PD0630</name>
</gene>
<dbReference type="InterPro" id="IPR047729">
    <property type="entry name" value="Sce7726-like"/>
</dbReference>
<evidence type="ECO:0000313" key="1">
    <source>
        <dbReference type="EMBL" id="EED65684.1"/>
    </source>
</evidence>
<dbReference type="AlphaFoldDB" id="B7WV92"/>
<evidence type="ECO:0008006" key="3">
    <source>
        <dbReference type="Google" id="ProtNLM"/>
    </source>
</evidence>
<evidence type="ECO:0000313" key="2">
    <source>
        <dbReference type="Proteomes" id="UP000003039"/>
    </source>
</evidence>
<sequence>MTQLDRLRLISRLFSRPVLEEMARHGLTTAMVDTFKALGIWSAKESRTVGELFETALKEINKSYRCEYVYKAAIANRIVYGRHSPRTSSLAVELGVDNSIVDAAVFNGTTTAYEVKTEFDNPSRLTTQAPAYLRAFDRVNVVTHPRNGARYVELLDSRIGVLVLNRDNSISTLRPAIGDTSRIEPGVVFRMLRRDEFMKVVHTHFGPQPKLPNGVITAHYRELFEKLSSHQAHEALLTSMRARTNGESSVSFLTSLPPSLRVLGYATPLSAPQRSRALVSLATAI</sequence>
<dbReference type="NCBIfam" id="NF033832">
    <property type="entry name" value="sce7726_fam"/>
    <property type="match status" value="1"/>
</dbReference>
<accession>B7WV92</accession>
<dbReference type="RefSeq" id="WP_003051735.1">
    <property type="nucleotide sequence ID" value="NZ_AAUJ02000001.1"/>
</dbReference>
<comment type="caution">
    <text evidence="1">The sequence shown here is derived from an EMBL/GenBank/DDBJ whole genome shotgun (WGS) entry which is preliminary data.</text>
</comment>
<dbReference type="Proteomes" id="UP000003039">
    <property type="component" value="Unassembled WGS sequence"/>
</dbReference>
<proteinExistence type="predicted"/>
<organism evidence="1 2">
    <name type="scientific">Comamonas testosteroni (strain DSM 14576 / KF-1)</name>
    <name type="common">Pseudomonas testosteroni</name>
    <dbReference type="NCBI Taxonomy" id="399795"/>
    <lineage>
        <taxon>Bacteria</taxon>
        <taxon>Pseudomonadati</taxon>
        <taxon>Pseudomonadota</taxon>
        <taxon>Betaproteobacteria</taxon>
        <taxon>Burkholderiales</taxon>
        <taxon>Comamonadaceae</taxon>
        <taxon>Comamonas</taxon>
    </lineage>
</organism>
<dbReference type="OrthoDB" id="5020258at2"/>
<reference evidence="1 2" key="1">
    <citation type="journal article" date="2004" name="Appl. Environ. Microbiol.">
        <title>Mineralization of individual congeners of linear alkylbenzenesulfonate by defined pairs of heterotrophic bacteria.</title>
        <authorList>
            <person name="Schleheck D."/>
            <person name="Knepper T.P."/>
            <person name="Fischer K."/>
            <person name="Cook A.M."/>
        </authorList>
    </citation>
    <scope>NUCLEOTIDE SEQUENCE [LARGE SCALE GENOMIC DNA]</scope>
    <source>
        <strain evidence="2">DSM 14576 / KF-1</strain>
    </source>
</reference>
<dbReference type="eggNOG" id="ENOG502Z7UD">
    <property type="taxonomic scope" value="Bacteria"/>
</dbReference>
<name>B7WV92_COMTK</name>
<dbReference type="EMBL" id="AAUJ02000001">
    <property type="protein sequence ID" value="EED65684.1"/>
    <property type="molecule type" value="Genomic_DNA"/>
</dbReference>
<protein>
    <recommendedName>
        <fullName evidence="3">Sce7726 family protein</fullName>
    </recommendedName>
</protein>